<gene>
    <name evidence="1" type="ORF">HA48_13640</name>
</gene>
<dbReference type="OrthoDB" id="6504936at2"/>
<comment type="caution">
    <text evidence="1">The sequence shown here is derived from an EMBL/GenBank/DDBJ whole genome shotgun (WGS) entry which is preliminary data.</text>
</comment>
<accession>A0A1X1D7E0</accession>
<sequence length="102" mass="11559">MADPILIDTLEFGAESASAQKYEIYGDDEKSPGYALIYRHSDGEWRKLDETLEFAARDEQKAATSTMDYGSGDVLPELRDLPAEVKERCEAHWQQSQQQSND</sequence>
<evidence type="ECO:0000313" key="1">
    <source>
        <dbReference type="EMBL" id="ORM72566.1"/>
    </source>
</evidence>
<name>A0A1X1D7E0_9GAMM</name>
<dbReference type="EMBL" id="MLFS01000038">
    <property type="protein sequence ID" value="ORM72566.1"/>
    <property type="molecule type" value="Genomic_DNA"/>
</dbReference>
<evidence type="ECO:0000313" key="2">
    <source>
        <dbReference type="Proteomes" id="UP000193104"/>
    </source>
</evidence>
<protein>
    <submittedName>
        <fullName evidence="1">Uncharacterized protein</fullName>
    </submittedName>
</protein>
<proteinExistence type="predicted"/>
<dbReference type="RefSeq" id="WP_128601834.1">
    <property type="nucleotide sequence ID" value="NZ_MLFS01000038.1"/>
</dbReference>
<organism evidence="1 2">
    <name type="scientific">Pantoea wallisii</name>
    <dbReference type="NCBI Taxonomy" id="1076551"/>
    <lineage>
        <taxon>Bacteria</taxon>
        <taxon>Pseudomonadati</taxon>
        <taxon>Pseudomonadota</taxon>
        <taxon>Gammaproteobacteria</taxon>
        <taxon>Enterobacterales</taxon>
        <taxon>Erwiniaceae</taxon>
        <taxon>Pantoea</taxon>
    </lineage>
</organism>
<dbReference type="Proteomes" id="UP000193104">
    <property type="component" value="Unassembled WGS sequence"/>
</dbReference>
<reference evidence="1 2" key="1">
    <citation type="journal article" date="2017" name="Antonie Van Leeuwenhoek">
        <title>Phylogenomic resolution of the bacterial genus Pantoea and its relationship with Erwinia and Tatumella.</title>
        <authorList>
            <person name="Palmer M."/>
            <person name="Steenkamp E.T."/>
            <person name="Coetzee M.P."/>
            <person name="Chan W.Y."/>
            <person name="van Zyl E."/>
            <person name="De Maayer P."/>
            <person name="Coutinho T.A."/>
            <person name="Blom J."/>
            <person name="Smits T.H."/>
            <person name="Duffy B."/>
            <person name="Venter S.N."/>
        </authorList>
    </citation>
    <scope>NUCLEOTIDE SEQUENCE [LARGE SCALE GENOMIC DNA]</scope>
    <source>
        <strain evidence="1 2">LMG 26277</strain>
    </source>
</reference>
<dbReference type="AlphaFoldDB" id="A0A1X1D7E0"/>
<keyword evidence="2" id="KW-1185">Reference proteome</keyword>